<organism evidence="1 2">
    <name type="scientific">Thermoproteus uzoniensis (strain 768-20)</name>
    <dbReference type="NCBI Taxonomy" id="999630"/>
    <lineage>
        <taxon>Archaea</taxon>
        <taxon>Thermoproteota</taxon>
        <taxon>Thermoprotei</taxon>
        <taxon>Thermoproteales</taxon>
        <taxon>Thermoproteaceae</taxon>
        <taxon>Thermoproteus</taxon>
    </lineage>
</organism>
<protein>
    <submittedName>
        <fullName evidence="1">Uncharacterized protein</fullName>
    </submittedName>
</protein>
<gene>
    <name evidence="1" type="ordered locus">TUZN_2220</name>
</gene>
<dbReference type="KEGG" id="tuz:TUZN_2220"/>
<dbReference type="Proteomes" id="UP000008138">
    <property type="component" value="Chromosome"/>
</dbReference>
<dbReference type="eggNOG" id="arCOG08215">
    <property type="taxonomic scope" value="Archaea"/>
</dbReference>
<dbReference type="HOGENOM" id="CLU_3039267_0_0_2"/>
<evidence type="ECO:0000313" key="1">
    <source>
        <dbReference type="EMBL" id="AEA13675.1"/>
    </source>
</evidence>
<sequence>MAGRYNAVVSQIFYVNLGLALPSKDIDPSRSSILSSYHADLPRRWGSRRRGSWR</sequence>
<dbReference type="EMBL" id="CP002590">
    <property type="protein sequence ID" value="AEA13675.1"/>
    <property type="molecule type" value="Genomic_DNA"/>
</dbReference>
<name>F2L659_THEU7</name>
<keyword evidence="2" id="KW-1185">Reference proteome</keyword>
<dbReference type="OrthoDB" id="382671at2157"/>
<evidence type="ECO:0000313" key="2">
    <source>
        <dbReference type="Proteomes" id="UP000008138"/>
    </source>
</evidence>
<proteinExistence type="predicted"/>
<accession>F2L659</accession>
<reference evidence="1 2" key="1">
    <citation type="journal article" date="2011" name="J. Bacteriol.">
        <title>Complete genome sequence of the thermoacidophilic crenarchaeon Thermoproteus uzoniensis 768-20.</title>
        <authorList>
            <person name="Mardanov A.V."/>
            <person name="Gumerov V.M."/>
            <person name="Beletsky A.V."/>
            <person name="Prokofeva M.I."/>
            <person name="Bonch-Osmolovskaya E.A."/>
            <person name="Ravin N.V."/>
            <person name="Skryabin K.G."/>
        </authorList>
    </citation>
    <scope>NUCLEOTIDE SEQUENCE [LARGE SCALE GENOMIC DNA]</scope>
    <source>
        <strain evidence="1 2">768-20</strain>
    </source>
</reference>
<dbReference type="AlphaFoldDB" id="F2L659"/>
<dbReference type="STRING" id="999630.TUZN_2220"/>
<reference key="2">
    <citation type="submission" date="2011-03" db="EMBL/GenBank/DDBJ databases">
        <title>Complete genome sequence of the thermoacidophilic crenarchaeon Thermoproteus uzoniensis 768-20.</title>
        <authorList>
            <person name="Mardanov A.V."/>
            <person name="Gumerov V.M."/>
            <person name="Beletsky A.V."/>
            <person name="Prokofeva M.I."/>
            <person name="Bonch-Osmolovskaya E.A."/>
            <person name="Ravin N.V."/>
            <person name="Skryabin K.G."/>
        </authorList>
    </citation>
    <scope>NUCLEOTIDE SEQUENCE</scope>
    <source>
        <strain>768-20</strain>
    </source>
</reference>
<dbReference type="GeneID" id="43500470"/>
<dbReference type="RefSeq" id="WP_013681010.1">
    <property type="nucleotide sequence ID" value="NC_015315.1"/>
</dbReference>